<dbReference type="RefSeq" id="WP_123281061.1">
    <property type="nucleotide sequence ID" value="NZ_DALZAR010000034.1"/>
</dbReference>
<name>A0A3N0X9W8_9FLAO</name>
<dbReference type="PANTHER" id="PTHR42982:SF1">
    <property type="entry name" value="SEC-INDEPENDENT PROTEIN TRANSLOCASE PROTEIN TATA"/>
    <property type="match status" value="1"/>
</dbReference>
<dbReference type="AlphaFoldDB" id="A0A3N0X9W8"/>
<evidence type="ECO:0000256" key="3">
    <source>
        <dbReference type="ARBA" id="ARBA00022475"/>
    </source>
</evidence>
<evidence type="ECO:0000256" key="8">
    <source>
        <dbReference type="ARBA" id="ARBA00023136"/>
    </source>
</evidence>
<dbReference type="PANTHER" id="PTHR42982">
    <property type="entry name" value="SEC-INDEPENDENT PROTEIN TRANSLOCASE PROTEIN TATA"/>
    <property type="match status" value="1"/>
</dbReference>
<keyword evidence="2 9" id="KW-0813">Transport</keyword>
<evidence type="ECO:0000256" key="7">
    <source>
        <dbReference type="ARBA" id="ARBA00023010"/>
    </source>
</evidence>
<comment type="caution">
    <text evidence="11">The sequence shown here is derived from an EMBL/GenBank/DDBJ whole genome shotgun (WGS) entry which is preliminary data.</text>
</comment>
<organism evidence="11 12">
    <name type="scientific">Epilithonimonas hominis</name>
    <dbReference type="NCBI Taxonomy" id="420404"/>
    <lineage>
        <taxon>Bacteria</taxon>
        <taxon>Pseudomonadati</taxon>
        <taxon>Bacteroidota</taxon>
        <taxon>Flavobacteriia</taxon>
        <taxon>Flavobacteriales</taxon>
        <taxon>Weeksellaceae</taxon>
        <taxon>Chryseobacterium group</taxon>
        <taxon>Epilithonimonas</taxon>
    </lineage>
</organism>
<dbReference type="Pfam" id="PF02416">
    <property type="entry name" value="TatA_B_E"/>
    <property type="match status" value="1"/>
</dbReference>
<evidence type="ECO:0000256" key="1">
    <source>
        <dbReference type="ARBA" id="ARBA00004162"/>
    </source>
</evidence>
<feature type="region of interest" description="Disordered" evidence="10">
    <location>
        <begin position="76"/>
        <end position="107"/>
    </location>
</feature>
<protein>
    <recommendedName>
        <fullName evidence="9">Sec-independent protein translocase protein TatA</fullName>
    </recommendedName>
</protein>
<reference evidence="12" key="1">
    <citation type="submission" date="2018-11" db="EMBL/GenBank/DDBJ databases">
        <title>Proposal to divide the Flavobacteriaceae and reorganize its genera based on Amino Acid Identity values calculated from whole genome sequences.</title>
        <authorList>
            <person name="Nicholson A.C."/>
            <person name="Gulvik C.A."/>
            <person name="Whitney A.M."/>
            <person name="Humrighouse B.W."/>
            <person name="Bell M."/>
            <person name="Holmes B."/>
            <person name="Steigerwalt A."/>
            <person name="Villarma A."/>
            <person name="Sheth M."/>
            <person name="Batra D."/>
            <person name="Pryor J."/>
            <person name="Bernardet J.-F."/>
            <person name="Hugo C."/>
            <person name="Kampfer P."/>
            <person name="Newman J."/>
            <person name="Mcquiston J."/>
        </authorList>
    </citation>
    <scope>NUCLEOTIDE SEQUENCE [LARGE SCALE GENOMIC DNA]</scope>
    <source>
        <strain evidence="12">DSM 22165</strain>
    </source>
</reference>
<evidence type="ECO:0000256" key="10">
    <source>
        <dbReference type="SAM" id="MobiDB-lite"/>
    </source>
</evidence>
<sequence length="107" mass="11768">MELSLGEILLIALAMVVLFGPDKLPEIARGLGEGVRKMKGAVEDIKTEIMKEADNPVSEIKKEIEKVKQSAQEFNPLAEKNTQEALAQQTPKIDLSEDDTHQGPVSR</sequence>
<evidence type="ECO:0000256" key="2">
    <source>
        <dbReference type="ARBA" id="ARBA00022448"/>
    </source>
</evidence>
<dbReference type="GO" id="GO:0033281">
    <property type="term" value="C:TAT protein transport complex"/>
    <property type="evidence" value="ECO:0007669"/>
    <property type="project" value="UniProtKB-UniRule"/>
</dbReference>
<keyword evidence="4 9" id="KW-0812">Transmembrane</keyword>
<dbReference type="GO" id="GO:0043953">
    <property type="term" value="P:protein transport by the Tat complex"/>
    <property type="evidence" value="ECO:0007669"/>
    <property type="project" value="UniProtKB-UniRule"/>
</dbReference>
<keyword evidence="7 9" id="KW-0811">Translocation</keyword>
<evidence type="ECO:0000313" key="11">
    <source>
        <dbReference type="EMBL" id="ROI13955.1"/>
    </source>
</evidence>
<evidence type="ECO:0000313" key="12">
    <source>
        <dbReference type="Proteomes" id="UP000267623"/>
    </source>
</evidence>
<dbReference type="Gene3D" id="1.20.5.3310">
    <property type="match status" value="1"/>
</dbReference>
<keyword evidence="5 9" id="KW-0653">Protein transport</keyword>
<dbReference type="GO" id="GO:0008320">
    <property type="term" value="F:protein transmembrane transporter activity"/>
    <property type="evidence" value="ECO:0007669"/>
    <property type="project" value="UniProtKB-UniRule"/>
</dbReference>
<evidence type="ECO:0000256" key="6">
    <source>
        <dbReference type="ARBA" id="ARBA00022989"/>
    </source>
</evidence>
<comment type="subunit">
    <text evidence="9">Forms a complex with TatC.</text>
</comment>
<dbReference type="InterPro" id="IPR006312">
    <property type="entry name" value="TatA/E"/>
</dbReference>
<evidence type="ECO:0000256" key="5">
    <source>
        <dbReference type="ARBA" id="ARBA00022927"/>
    </source>
</evidence>
<dbReference type="HAMAP" id="MF_00236">
    <property type="entry name" value="TatA_E"/>
    <property type="match status" value="1"/>
</dbReference>
<comment type="similarity">
    <text evidence="9">Belongs to the TatA/E family.</text>
</comment>
<comment type="subcellular location">
    <subcellularLocation>
        <location evidence="1 9">Cell membrane</location>
        <topology evidence="1 9">Single-pass membrane protein</topology>
    </subcellularLocation>
</comment>
<evidence type="ECO:0000256" key="4">
    <source>
        <dbReference type="ARBA" id="ARBA00022692"/>
    </source>
</evidence>
<evidence type="ECO:0000256" key="9">
    <source>
        <dbReference type="HAMAP-Rule" id="MF_00236"/>
    </source>
</evidence>
<accession>A0A3N0X9W8</accession>
<proteinExistence type="inferred from homology"/>
<keyword evidence="6 9" id="KW-1133">Transmembrane helix</keyword>
<dbReference type="InterPro" id="IPR003369">
    <property type="entry name" value="TatA/B/E"/>
</dbReference>
<comment type="function">
    <text evidence="9">Part of the twin-arginine translocation (Tat) system that transports large folded proteins containing a characteristic twin-arginine motif in their signal peptide across membranes. TatA could form the protein-conducting channel of the Tat system.</text>
</comment>
<keyword evidence="8 9" id="KW-0472">Membrane</keyword>
<gene>
    <name evidence="9" type="primary">tatA</name>
    <name evidence="11" type="ORF">EGH73_05735</name>
</gene>
<keyword evidence="3 9" id="KW-1003">Cell membrane</keyword>
<dbReference type="Proteomes" id="UP000267623">
    <property type="component" value="Unassembled WGS sequence"/>
</dbReference>
<dbReference type="EMBL" id="RJTU01000037">
    <property type="protein sequence ID" value="ROI13955.1"/>
    <property type="molecule type" value="Genomic_DNA"/>
</dbReference>